<dbReference type="EMBL" id="LQZT01000023">
    <property type="protein sequence ID" value="OCW56997.1"/>
    <property type="molecule type" value="Genomic_DNA"/>
</dbReference>
<dbReference type="SUPFAM" id="SSF53448">
    <property type="entry name" value="Nucleotide-diphospho-sugar transferases"/>
    <property type="match status" value="1"/>
</dbReference>
<dbReference type="Proteomes" id="UP000094795">
    <property type="component" value="Unassembled WGS sequence"/>
</dbReference>
<sequence length="237" mass="26036">MKMCVVAARAGSKGLPDKNIKMFAGKPLLAHTVAQAMESGIFDIIAVTSDSARYLAVGREAGANLLIDRPAELATDTISKPPVLRHALAMAEAEAGQEMEMLFDLQPTSPLRTPADIPGAARTLNDRPELYNVVSVSHAKASPYYTLVEETADGRVELSKPRDGRYGRRQDLPACYELNGSIYAWRREPIIAEMPALTEKTGFWLMPDECNFDIDTPLDFAIAGFVAHHHFGWPETH</sequence>
<proteinExistence type="predicted"/>
<accession>A0A1C1YUA1</accession>
<dbReference type="Pfam" id="PF02348">
    <property type="entry name" value="CTP_transf_3"/>
    <property type="match status" value="1"/>
</dbReference>
<gene>
    <name evidence="1" type="ORF">AWJ14_07530</name>
</gene>
<dbReference type="RefSeq" id="WP_066180199.1">
    <property type="nucleotide sequence ID" value="NZ_LQZT01000023.1"/>
</dbReference>
<dbReference type="InterPro" id="IPR050793">
    <property type="entry name" value="CMP-NeuNAc_synthase"/>
</dbReference>
<dbReference type="OrthoDB" id="9805604at2"/>
<comment type="caution">
    <text evidence="1">The sequence shown here is derived from an EMBL/GenBank/DDBJ whole genome shotgun (WGS) entry which is preliminary data.</text>
</comment>
<dbReference type="PANTHER" id="PTHR21485">
    <property type="entry name" value="HAD SUPERFAMILY MEMBERS CMAS AND KDSC"/>
    <property type="match status" value="1"/>
</dbReference>
<dbReference type="InterPro" id="IPR003329">
    <property type="entry name" value="Cytidylyl_trans"/>
</dbReference>
<dbReference type="CDD" id="cd02513">
    <property type="entry name" value="CMP-NeuAc_Synthase"/>
    <property type="match status" value="1"/>
</dbReference>
<evidence type="ECO:0000313" key="2">
    <source>
        <dbReference type="Proteomes" id="UP000094795"/>
    </source>
</evidence>
<name>A0A1C1YUA1_9HYPH</name>
<reference evidence="1 2" key="1">
    <citation type="submission" date="2015-12" db="EMBL/GenBank/DDBJ databases">
        <authorList>
            <person name="Shamseldin A."/>
            <person name="Moawad H."/>
            <person name="Abd El-Rahim W.M."/>
            <person name="Sadowsky M.J."/>
        </authorList>
    </citation>
    <scope>NUCLEOTIDE SEQUENCE [LARGE SCALE GENOMIC DNA]</scope>
    <source>
        <strain evidence="1 2">JC234</strain>
    </source>
</reference>
<organism evidence="1 2">
    <name type="scientific">Hoeflea olei</name>
    <dbReference type="NCBI Taxonomy" id="1480615"/>
    <lineage>
        <taxon>Bacteria</taxon>
        <taxon>Pseudomonadati</taxon>
        <taxon>Pseudomonadota</taxon>
        <taxon>Alphaproteobacteria</taxon>
        <taxon>Hyphomicrobiales</taxon>
        <taxon>Rhizobiaceae</taxon>
        <taxon>Hoeflea</taxon>
    </lineage>
</organism>
<evidence type="ECO:0000313" key="1">
    <source>
        <dbReference type="EMBL" id="OCW56997.1"/>
    </source>
</evidence>
<dbReference type="InterPro" id="IPR029044">
    <property type="entry name" value="Nucleotide-diphossugar_trans"/>
</dbReference>
<dbReference type="AlphaFoldDB" id="A0A1C1YUA1"/>
<protein>
    <recommendedName>
        <fullName evidence="3">Flagellar modification protein B</fullName>
    </recommendedName>
</protein>
<dbReference type="Gene3D" id="3.90.550.10">
    <property type="entry name" value="Spore Coat Polysaccharide Biosynthesis Protein SpsA, Chain A"/>
    <property type="match status" value="1"/>
</dbReference>
<dbReference type="GO" id="GO:0008781">
    <property type="term" value="F:N-acylneuraminate cytidylyltransferase activity"/>
    <property type="evidence" value="ECO:0007669"/>
    <property type="project" value="TreeGrafter"/>
</dbReference>
<dbReference type="STRING" id="1480615.AWJ14_07530"/>
<dbReference type="PANTHER" id="PTHR21485:SF6">
    <property type="entry name" value="N-ACYLNEURAMINATE CYTIDYLYLTRANSFERASE-RELATED"/>
    <property type="match status" value="1"/>
</dbReference>
<keyword evidence="2" id="KW-1185">Reference proteome</keyword>
<evidence type="ECO:0008006" key="3">
    <source>
        <dbReference type="Google" id="ProtNLM"/>
    </source>
</evidence>